<organism evidence="2 3">
    <name type="scientific">Streptomyces viridochromogenes (strain DSM 40736 / JCM 4977 / BCRC 1201 / Tue 494)</name>
    <dbReference type="NCBI Taxonomy" id="591159"/>
    <lineage>
        <taxon>Bacteria</taxon>
        <taxon>Bacillati</taxon>
        <taxon>Actinomycetota</taxon>
        <taxon>Actinomycetes</taxon>
        <taxon>Kitasatosporales</taxon>
        <taxon>Streptomycetaceae</taxon>
        <taxon>Streptomyces</taxon>
    </lineage>
</organism>
<dbReference type="Proteomes" id="UP000004184">
    <property type="component" value="Unassembled WGS sequence"/>
</dbReference>
<dbReference type="HOGENOM" id="CLU_1255398_0_0_11"/>
<evidence type="ECO:0000313" key="3">
    <source>
        <dbReference type="Proteomes" id="UP000004184"/>
    </source>
</evidence>
<sequence>MTWPRLVRRRPVGAGTLRPTGRSARCAAQRGAKVNRLTMRAAVLAAAAMFGLVSPLPAAGAAEPLHGARSQQAAQRPTYSPNIDYITCEINKERAGQGLPALRISERASDVARSHAADMNKLGRLSFVGSDGRNTRDRLNDASLFSSYYREHLLYGYNHDGWFVDKATDPAPENGFYKRLMSRDVVAFSLGYDNLYWDVLLLGPHRRLVTRAAACGGSAG</sequence>
<gene>
    <name evidence="2" type="ORF">SSQG_05946</name>
</gene>
<dbReference type="InterPro" id="IPR035940">
    <property type="entry name" value="CAP_sf"/>
</dbReference>
<accession>D9WZC5</accession>
<dbReference type="CDD" id="cd05379">
    <property type="entry name" value="CAP_bacterial"/>
    <property type="match status" value="1"/>
</dbReference>
<dbReference type="EMBL" id="GG657757">
    <property type="protein sequence ID" value="EFL35428.1"/>
    <property type="molecule type" value="Genomic_DNA"/>
</dbReference>
<dbReference type="Gene3D" id="3.40.33.10">
    <property type="entry name" value="CAP"/>
    <property type="match status" value="1"/>
</dbReference>
<dbReference type="AlphaFoldDB" id="D9WZC5"/>
<reference evidence="3" key="1">
    <citation type="submission" date="2009-02" db="EMBL/GenBank/DDBJ databases">
        <title>Annotation of Streptomyces viridochromogenes strain DSM 40736.</title>
        <authorList>
            <consortium name="The Broad Institute Genome Sequencing Platform"/>
            <consortium name="Broad Institute Microbial Sequencing Center"/>
            <person name="Fischbach M."/>
            <person name="Godfrey P."/>
            <person name="Ward D."/>
            <person name="Young S."/>
            <person name="Zeng Q."/>
            <person name="Koehrsen M."/>
            <person name="Alvarado L."/>
            <person name="Berlin A.M."/>
            <person name="Bochicchio J."/>
            <person name="Borenstein D."/>
            <person name="Chapman S.B."/>
            <person name="Chen Z."/>
            <person name="Engels R."/>
            <person name="Freedman E."/>
            <person name="Gellesch M."/>
            <person name="Goldberg J."/>
            <person name="Griggs A."/>
            <person name="Gujja S."/>
            <person name="Heilman E.R."/>
            <person name="Heiman D.I."/>
            <person name="Hepburn T.A."/>
            <person name="Howarth C."/>
            <person name="Jen D."/>
            <person name="Larson L."/>
            <person name="Lewis B."/>
            <person name="Mehta T."/>
            <person name="Park D."/>
            <person name="Pearson M."/>
            <person name="Richards J."/>
            <person name="Roberts A."/>
            <person name="Saif S."/>
            <person name="Shea T.D."/>
            <person name="Shenoy N."/>
            <person name="Sisk P."/>
            <person name="Stolte C."/>
            <person name="Sykes S.N."/>
            <person name="Thomson T."/>
            <person name="Walk T."/>
            <person name="White J."/>
            <person name="Yandava C."/>
            <person name="Straight P."/>
            <person name="Clardy J."/>
            <person name="Hung D."/>
            <person name="Kolter R."/>
            <person name="Mekalanos J."/>
            <person name="Walker S."/>
            <person name="Walsh C.T."/>
            <person name="Wieland-Brown L.C."/>
            <person name="Haas B."/>
            <person name="Nusbaum C."/>
            <person name="Birren B."/>
        </authorList>
    </citation>
    <scope>NUCLEOTIDE SEQUENCE [LARGE SCALE GENOMIC DNA]</scope>
    <source>
        <strain evidence="3">DSM 40736 / JCM 4977 / BCRC 1201 / Tue 494</strain>
    </source>
</reference>
<proteinExistence type="predicted"/>
<keyword evidence="3" id="KW-1185">Reference proteome</keyword>
<dbReference type="InterPro" id="IPR014044">
    <property type="entry name" value="CAP_dom"/>
</dbReference>
<evidence type="ECO:0000313" key="2">
    <source>
        <dbReference type="EMBL" id="EFL35428.1"/>
    </source>
</evidence>
<dbReference type="SUPFAM" id="SSF55797">
    <property type="entry name" value="PR-1-like"/>
    <property type="match status" value="1"/>
</dbReference>
<dbReference type="eggNOG" id="ENOG503228I">
    <property type="taxonomic scope" value="Bacteria"/>
</dbReference>
<name>D9WZC5_STRVT</name>
<dbReference type="Pfam" id="PF00188">
    <property type="entry name" value="CAP"/>
    <property type="match status" value="1"/>
</dbReference>
<protein>
    <submittedName>
        <fullName evidence="2">Predicted protein</fullName>
    </submittedName>
</protein>
<feature type="domain" description="SCP" evidence="1">
    <location>
        <begin position="90"/>
        <end position="162"/>
    </location>
</feature>
<evidence type="ECO:0000259" key="1">
    <source>
        <dbReference type="Pfam" id="PF00188"/>
    </source>
</evidence>
<dbReference type="STRING" id="591159.SSQG_05946"/>